<dbReference type="Pfam" id="PF25564">
    <property type="entry name" value="DUF7933"/>
    <property type="match status" value="1"/>
</dbReference>
<evidence type="ECO:0000256" key="3">
    <source>
        <dbReference type="ARBA" id="ARBA00022729"/>
    </source>
</evidence>
<keyword evidence="6" id="KW-1133">Transmembrane helix</keyword>
<accession>A0ABN2QD43</accession>
<evidence type="ECO:0000256" key="5">
    <source>
        <dbReference type="SAM" id="MobiDB-lite"/>
    </source>
</evidence>
<evidence type="ECO:0000256" key="1">
    <source>
        <dbReference type="ARBA" id="ARBA00022512"/>
    </source>
</evidence>
<evidence type="ECO:0000256" key="4">
    <source>
        <dbReference type="ARBA" id="ARBA00023088"/>
    </source>
</evidence>
<proteinExistence type="predicted"/>
<feature type="compositionally biased region" description="Low complexity" evidence="5">
    <location>
        <begin position="564"/>
        <end position="581"/>
    </location>
</feature>
<keyword evidence="10" id="KW-1185">Reference proteome</keyword>
<dbReference type="EMBL" id="BAAAPB010000001">
    <property type="protein sequence ID" value="GAA1949582.1"/>
    <property type="molecule type" value="Genomic_DNA"/>
</dbReference>
<evidence type="ECO:0000313" key="9">
    <source>
        <dbReference type="EMBL" id="GAA1949582.1"/>
    </source>
</evidence>
<keyword evidence="6" id="KW-0472">Membrane</keyword>
<protein>
    <recommendedName>
        <fullName evidence="8">Gram-positive cocci surface proteins LPxTG domain-containing protein</fullName>
    </recommendedName>
</protein>
<reference evidence="10" key="1">
    <citation type="journal article" date="2019" name="Int. J. Syst. Evol. Microbiol.">
        <title>The Global Catalogue of Microorganisms (GCM) 10K type strain sequencing project: providing services to taxonomists for standard genome sequencing and annotation.</title>
        <authorList>
            <consortium name="The Broad Institute Genomics Platform"/>
            <consortium name="The Broad Institute Genome Sequencing Center for Infectious Disease"/>
            <person name="Wu L."/>
            <person name="Ma J."/>
        </authorList>
    </citation>
    <scope>NUCLEOTIDE SEQUENCE [LARGE SCALE GENOMIC DNA]</scope>
    <source>
        <strain evidence="10">JCM 15309</strain>
    </source>
</reference>
<keyword evidence="3 7" id="KW-0732">Signal</keyword>
<feature type="chain" id="PRO_5045271996" description="Gram-positive cocci surface proteins LPxTG domain-containing protein" evidence="7">
    <location>
        <begin position="20"/>
        <end position="812"/>
    </location>
</feature>
<dbReference type="Pfam" id="PF17802">
    <property type="entry name" value="SpaA"/>
    <property type="match status" value="1"/>
</dbReference>
<gene>
    <name evidence="9" type="ORF">GCM10009798_05980</name>
</gene>
<comment type="caution">
    <text evidence="9">The sequence shown here is derived from an EMBL/GenBank/DDBJ whole genome shotgun (WGS) entry which is preliminary data.</text>
</comment>
<evidence type="ECO:0000256" key="2">
    <source>
        <dbReference type="ARBA" id="ARBA00022525"/>
    </source>
</evidence>
<dbReference type="Pfam" id="PF20674">
    <property type="entry name" value="SpaA_3"/>
    <property type="match status" value="2"/>
</dbReference>
<feature type="transmembrane region" description="Helical" evidence="6">
    <location>
        <begin position="788"/>
        <end position="807"/>
    </location>
</feature>
<dbReference type="InterPro" id="IPR019931">
    <property type="entry name" value="LPXTG_anchor"/>
</dbReference>
<dbReference type="PROSITE" id="PS50847">
    <property type="entry name" value="GRAM_POS_ANCHORING"/>
    <property type="match status" value="1"/>
</dbReference>
<keyword evidence="1" id="KW-0134">Cell wall</keyword>
<dbReference type="Gene3D" id="2.60.40.10">
    <property type="entry name" value="Immunoglobulins"/>
    <property type="match status" value="1"/>
</dbReference>
<name>A0ABN2QD43_9ACTN</name>
<evidence type="ECO:0000313" key="10">
    <source>
        <dbReference type="Proteomes" id="UP001500571"/>
    </source>
</evidence>
<feature type="signal peptide" evidence="7">
    <location>
        <begin position="1"/>
        <end position="19"/>
    </location>
</feature>
<keyword evidence="2" id="KW-0964">Secreted</keyword>
<dbReference type="Proteomes" id="UP001500571">
    <property type="component" value="Unassembled WGS sequence"/>
</dbReference>
<keyword evidence="6" id="KW-0812">Transmembrane</keyword>
<evidence type="ECO:0000259" key="8">
    <source>
        <dbReference type="PROSITE" id="PS50847"/>
    </source>
</evidence>
<sequence>MLLLNLLVVVATASAVVLANAPMAENDGAAQDVLRPVVAGVPAPGVPVYSEDFSNQSATSSAISILNYTGGAAAANQTYTADAPYTPAGNQCNGWIVNSATPLPASDAGCANNQPNGFAEIRSMAVQLGLAQGQSAAAAANNQALSEYTNAPNGAIAAGTEFKTLQNNAIPAIPGHYYAVSAYFAEVNCFAAHAKETFSLIINGTPTVLSTGLDPCTTNLPGVQVTKLQSAAIQIPVGTTASLGLSLYNATTTGSGNDVAFDLPQIVDVTPIVDKSFSPTLVEPGQTSVLTLTITNTSDLMAKTDWGFVDNLPAGLTLANTTFGGTCAQKAGAAFTRTGTAGGSTITVTGGDLALNDTSCTITANVTSATEATYTNSPTSNMTLTGLIPGAPGTVQFLAPRIKLVKALGSARAKATDQFTVAIRTGSGTGTQVSSATNATTTGTGATVTAGTGTTGTYVASSTKSYFLTESGAGATDLSLYNTTLTCVDSTGRTTGLPTNVAYTGNESITPAVGANITCTLTNSAASPTIKLTKALGSARAADTDQFTVAIHTGSATGPLVNPTTSSTTAGTGNAVSAGSGTTGTVTATAGTTYYLTEAASGTTTLANYTKTVTCTDASGIQTGLPTNAALGASLQITPVAAARISCVITNTAVRADVYLHKVGLTQSGSTVSLSGSQWQLQLDAGGSAGATVAGGVQPVAGQTGEFKLAGLLPGTYWLTETTAPSGYLLLAQPIRFTVAADGSVSLVGATSAAVTLGTATGGAPEITVRDARPLTLPLAGGSGSTGLFAPAGVLLLLLAGLVLVVLRRRSR</sequence>
<feature type="region of interest" description="Disordered" evidence="5">
    <location>
        <begin position="560"/>
        <end position="581"/>
    </location>
</feature>
<dbReference type="InterPro" id="IPR057693">
    <property type="entry name" value="DUF7933"/>
</dbReference>
<dbReference type="InterPro" id="IPR048834">
    <property type="entry name" value="SpaA_pre-album"/>
</dbReference>
<organism evidence="9 10">
    <name type="scientific">Nocardioides panacihumi</name>
    <dbReference type="NCBI Taxonomy" id="400774"/>
    <lineage>
        <taxon>Bacteria</taxon>
        <taxon>Bacillati</taxon>
        <taxon>Actinomycetota</taxon>
        <taxon>Actinomycetes</taxon>
        <taxon>Propionibacteriales</taxon>
        <taxon>Nocardioidaceae</taxon>
        <taxon>Nocardioides</taxon>
    </lineage>
</organism>
<dbReference type="InterPro" id="IPR013783">
    <property type="entry name" value="Ig-like_fold"/>
</dbReference>
<evidence type="ECO:0000256" key="6">
    <source>
        <dbReference type="SAM" id="Phobius"/>
    </source>
</evidence>
<evidence type="ECO:0000256" key="7">
    <source>
        <dbReference type="SAM" id="SignalP"/>
    </source>
</evidence>
<feature type="domain" description="Gram-positive cocci surface proteins LPxTG" evidence="8">
    <location>
        <begin position="777"/>
        <end position="812"/>
    </location>
</feature>
<dbReference type="InterPro" id="IPR041033">
    <property type="entry name" value="SpaA_PFL_dom_1"/>
</dbReference>
<keyword evidence="4" id="KW-0572">Peptidoglycan-anchor</keyword>